<sequence length="903" mass="99935">MKDTMIKLHRNRLFTLLVWLIIVFIAIISAPNITDALQSYSQPSYGANSQPAKANQLRQQWGYQLGGTTSVNIVYQNSTGKITNSQQAKIDKTINQLKQHKSYYSIKKIVTPSTNVAGKNQMLSKDGSTQMVSLDLNAKGNTLRVLTNELISQVKVHGLKSYVTSPEIIRDVNNQKNSQVTQLVLIALFIVSMLIVGIYFRSVFAPLISFITLFSAFVTSYSVSLHLSRLFNLPYSQYVPLEIGIATLTIGTIWNIYIYRKFRSVLALQREGGYATTQTIAALRFPITVVGGALAIIFFACGFVNYDQIQSLWTLGITYLVLILATITLNAVFTAALGESLFWPSNAPLTAMKSHFWSRATEFSLWQPLASFLVVLYITLPFIYFYHNSLNFSPMTNLTQTNQAVKGAQLLQAHFSAGKATPITIYLKNDKPLDNEKYLQHIDALTSKLQHTQGVSAVYSLTQPGGMPIEKYYVSSQLQSIGLNAKQATGQLSQASSGIQNSDSNLNLSALKQQVKDMSKLVKKSNQIISDSSNLASQVSQAAANSGVAGRQSASRRVRAYQAKINELNQSLQAVSSGLSQLSAEGQVIQNYGQNSYNNLQNYSQQIDQVQKQLKKVSGQVHSSTSQLNDIYDYLNGLQQSGAANVYYITKAQLTDTDFLQTMLNYTSENKKITTLQVVMKNAPSSESNIKQVQRLQNQVNLQLRGTPLAHDQVAMTGEPVSQAINQSKLSHHFMSLLAIVIIGVMAAVFIVSRAILQPFYWIIAFLMSAVTGFQLAYITMRFVANVDQFDWQVPLISVSILTAIAAWQIIALGLSFRYTELSMLDWIRPTMASYGKIVRYIILVAVGLAIALTFGASFALIEIALIVIYTVCVYYLVLPLIVSSLGKLSVTLPSKKNMLKNK</sequence>
<dbReference type="InterPro" id="IPR004869">
    <property type="entry name" value="MMPL_dom"/>
</dbReference>
<protein>
    <recommendedName>
        <fullName evidence="9">Membrane transport protein MMPL domain-containing protein</fullName>
    </recommendedName>
</protein>
<evidence type="ECO:0000256" key="1">
    <source>
        <dbReference type="ARBA" id="ARBA00004651"/>
    </source>
</evidence>
<feature type="transmembrane region" description="Helical" evidence="8">
    <location>
        <begin position="207"/>
        <end position="227"/>
    </location>
</feature>
<evidence type="ECO:0000259" key="9">
    <source>
        <dbReference type="Pfam" id="PF03176"/>
    </source>
</evidence>
<dbReference type="SUPFAM" id="SSF58100">
    <property type="entry name" value="Bacterial hemolysins"/>
    <property type="match status" value="1"/>
</dbReference>
<gene>
    <name evidence="10" type="ORF">LRA02_07670</name>
</gene>
<evidence type="ECO:0000313" key="10">
    <source>
        <dbReference type="EMBL" id="GEP71899.1"/>
    </source>
</evidence>
<feature type="transmembrane region" description="Helical" evidence="8">
    <location>
        <begin position="280"/>
        <end position="305"/>
    </location>
</feature>
<feature type="domain" description="Membrane transport protein MMPL" evidence="9">
    <location>
        <begin position="63"/>
        <end position="370"/>
    </location>
</feature>
<reference evidence="10 11" key="1">
    <citation type="submission" date="2019-07" db="EMBL/GenBank/DDBJ databases">
        <title>Whole genome shotgun sequence of Lactobacillus rapi NBRC 109618.</title>
        <authorList>
            <person name="Hosoyama A."/>
            <person name="Uohara A."/>
            <person name="Ohji S."/>
            <person name="Ichikawa N."/>
        </authorList>
    </citation>
    <scope>NUCLEOTIDE SEQUENCE [LARGE SCALE GENOMIC DNA]</scope>
    <source>
        <strain evidence="10 11">NBRC 109618</strain>
    </source>
</reference>
<comment type="caution">
    <text evidence="10">The sequence shown here is derived from an EMBL/GenBank/DDBJ whole genome shotgun (WGS) entry which is preliminary data.</text>
</comment>
<feature type="transmembrane region" description="Helical" evidence="8">
    <location>
        <begin position="867"/>
        <end position="891"/>
    </location>
</feature>
<keyword evidence="6 8" id="KW-0472">Membrane</keyword>
<organism evidence="10 11">
    <name type="scientific">Lentilactobacillus rapi</name>
    <dbReference type="NCBI Taxonomy" id="481723"/>
    <lineage>
        <taxon>Bacteria</taxon>
        <taxon>Bacillati</taxon>
        <taxon>Bacillota</taxon>
        <taxon>Bacilli</taxon>
        <taxon>Lactobacillales</taxon>
        <taxon>Lactobacillaceae</taxon>
        <taxon>Lentilactobacillus</taxon>
    </lineage>
</organism>
<evidence type="ECO:0000256" key="8">
    <source>
        <dbReference type="SAM" id="Phobius"/>
    </source>
</evidence>
<feature type="transmembrane region" description="Helical" evidence="8">
    <location>
        <begin position="239"/>
        <end position="259"/>
    </location>
</feature>
<feature type="domain" description="Membrane transport protein MMPL" evidence="9">
    <location>
        <begin position="588"/>
        <end position="806"/>
    </location>
</feature>
<dbReference type="EMBL" id="BKAM01000005">
    <property type="protein sequence ID" value="GEP71899.1"/>
    <property type="molecule type" value="Genomic_DNA"/>
</dbReference>
<feature type="transmembrane region" description="Helical" evidence="8">
    <location>
        <begin position="180"/>
        <end position="200"/>
    </location>
</feature>
<dbReference type="OrthoDB" id="2321896at2"/>
<dbReference type="STRING" id="1423795.FD12_GL002387"/>
<feature type="transmembrane region" description="Helical" evidence="8">
    <location>
        <begin position="760"/>
        <end position="780"/>
    </location>
</feature>
<evidence type="ECO:0000313" key="11">
    <source>
        <dbReference type="Proteomes" id="UP000321569"/>
    </source>
</evidence>
<feature type="transmembrane region" description="Helical" evidence="8">
    <location>
        <begin position="734"/>
        <end position="753"/>
    </location>
</feature>
<dbReference type="SUPFAM" id="SSF82866">
    <property type="entry name" value="Multidrug efflux transporter AcrB transmembrane domain"/>
    <property type="match status" value="2"/>
</dbReference>
<feature type="transmembrane region" description="Helical" evidence="8">
    <location>
        <begin position="792"/>
        <end position="817"/>
    </location>
</feature>
<feature type="coiled-coil region" evidence="7">
    <location>
        <begin position="551"/>
        <end position="620"/>
    </location>
</feature>
<feature type="transmembrane region" description="Helical" evidence="8">
    <location>
        <begin position="838"/>
        <end position="861"/>
    </location>
</feature>
<dbReference type="Proteomes" id="UP000321569">
    <property type="component" value="Unassembled WGS sequence"/>
</dbReference>
<comment type="similarity">
    <text evidence="2">Belongs to the resistance-nodulation-cell division (RND) (TC 2.A.6) family. MmpL subfamily.</text>
</comment>
<keyword evidence="7" id="KW-0175">Coiled coil</keyword>
<dbReference type="Gene3D" id="1.20.1640.10">
    <property type="entry name" value="Multidrug efflux transporter AcrB transmembrane domain"/>
    <property type="match status" value="1"/>
</dbReference>
<evidence type="ECO:0000256" key="2">
    <source>
        <dbReference type="ARBA" id="ARBA00010157"/>
    </source>
</evidence>
<evidence type="ECO:0000256" key="4">
    <source>
        <dbReference type="ARBA" id="ARBA00022692"/>
    </source>
</evidence>
<dbReference type="Pfam" id="PF03176">
    <property type="entry name" value="MMPL"/>
    <property type="match status" value="2"/>
</dbReference>
<proteinExistence type="inferred from homology"/>
<feature type="transmembrane region" description="Helical" evidence="8">
    <location>
        <begin position="363"/>
        <end position="386"/>
    </location>
</feature>
<accession>A0A512PL08</accession>
<comment type="subcellular location">
    <subcellularLocation>
        <location evidence="1">Cell membrane</location>
        <topology evidence="1">Multi-pass membrane protein</topology>
    </subcellularLocation>
</comment>
<keyword evidence="4 8" id="KW-0812">Transmembrane</keyword>
<keyword evidence="3" id="KW-1003">Cell membrane</keyword>
<evidence type="ECO:0000256" key="7">
    <source>
        <dbReference type="SAM" id="Coils"/>
    </source>
</evidence>
<dbReference type="GO" id="GO:0005886">
    <property type="term" value="C:plasma membrane"/>
    <property type="evidence" value="ECO:0007669"/>
    <property type="project" value="UniProtKB-SubCell"/>
</dbReference>
<keyword evidence="5 8" id="KW-1133">Transmembrane helix</keyword>
<name>A0A512PL08_9LACO</name>
<dbReference type="PANTHER" id="PTHR33406:SF6">
    <property type="entry name" value="MEMBRANE PROTEIN YDGH-RELATED"/>
    <property type="match status" value="1"/>
</dbReference>
<dbReference type="RefSeq" id="WP_056982250.1">
    <property type="nucleotide sequence ID" value="NZ_BKAM01000005.1"/>
</dbReference>
<dbReference type="PANTHER" id="PTHR33406">
    <property type="entry name" value="MEMBRANE PROTEIN MJ1562-RELATED"/>
    <property type="match status" value="1"/>
</dbReference>
<dbReference type="InterPro" id="IPR050545">
    <property type="entry name" value="Mycobact_MmpL"/>
</dbReference>
<feature type="transmembrane region" description="Helical" evidence="8">
    <location>
        <begin position="317"/>
        <end position="342"/>
    </location>
</feature>
<evidence type="ECO:0000256" key="3">
    <source>
        <dbReference type="ARBA" id="ARBA00022475"/>
    </source>
</evidence>
<dbReference type="AlphaFoldDB" id="A0A512PL08"/>
<evidence type="ECO:0000256" key="5">
    <source>
        <dbReference type="ARBA" id="ARBA00022989"/>
    </source>
</evidence>
<evidence type="ECO:0000256" key="6">
    <source>
        <dbReference type="ARBA" id="ARBA00023136"/>
    </source>
</evidence>